<evidence type="ECO:0000256" key="5">
    <source>
        <dbReference type="ARBA" id="ARBA00022801"/>
    </source>
</evidence>
<dbReference type="GO" id="GO:0018104">
    <property type="term" value="P:peptidoglycan-protein cross-linking"/>
    <property type="evidence" value="ECO:0007669"/>
    <property type="project" value="TreeGrafter"/>
</dbReference>
<comment type="caution">
    <text evidence="11">The sequence shown here is derived from an EMBL/GenBank/DDBJ whole genome shotgun (WGS) entry which is preliminary data.</text>
</comment>
<dbReference type="PROSITE" id="PS52029">
    <property type="entry name" value="LD_TPASE"/>
    <property type="match status" value="1"/>
</dbReference>
<keyword evidence="12" id="KW-1185">Reference proteome</keyword>
<evidence type="ECO:0000256" key="4">
    <source>
        <dbReference type="ARBA" id="ARBA00022679"/>
    </source>
</evidence>
<dbReference type="PANTHER" id="PTHR30582:SF24">
    <property type="entry name" value="L,D-TRANSPEPTIDASE ERFK_SRFK-RELATED"/>
    <property type="match status" value="1"/>
</dbReference>
<evidence type="ECO:0000313" key="11">
    <source>
        <dbReference type="EMBL" id="MBA0088557.1"/>
    </source>
</evidence>
<comment type="similarity">
    <text evidence="2">Belongs to the YkuD family.</text>
</comment>
<evidence type="ECO:0000256" key="3">
    <source>
        <dbReference type="ARBA" id="ARBA00022676"/>
    </source>
</evidence>
<dbReference type="AlphaFoldDB" id="A0A7V8NW67"/>
<dbReference type="InterPro" id="IPR005490">
    <property type="entry name" value="LD_TPept_cat_dom"/>
</dbReference>
<dbReference type="GO" id="GO:0008360">
    <property type="term" value="P:regulation of cell shape"/>
    <property type="evidence" value="ECO:0007669"/>
    <property type="project" value="UniProtKB-UniRule"/>
</dbReference>
<dbReference type="UniPathway" id="UPA00219"/>
<dbReference type="PANTHER" id="PTHR30582">
    <property type="entry name" value="L,D-TRANSPEPTIDASE"/>
    <property type="match status" value="1"/>
</dbReference>
<keyword evidence="5" id="KW-0378">Hydrolase</keyword>
<evidence type="ECO:0000256" key="6">
    <source>
        <dbReference type="ARBA" id="ARBA00022960"/>
    </source>
</evidence>
<evidence type="ECO:0000256" key="8">
    <source>
        <dbReference type="ARBA" id="ARBA00023316"/>
    </source>
</evidence>
<name>A0A7V8NW67_9BACT</name>
<dbReference type="InterPro" id="IPR038063">
    <property type="entry name" value="Transpep_catalytic_dom"/>
</dbReference>
<feature type="domain" description="L,D-TPase catalytic" evidence="10">
    <location>
        <begin position="1"/>
        <end position="89"/>
    </location>
</feature>
<organism evidence="11 12">
    <name type="scientific">Candidatus Acidiferrum panamense</name>
    <dbReference type="NCBI Taxonomy" id="2741543"/>
    <lineage>
        <taxon>Bacteria</taxon>
        <taxon>Pseudomonadati</taxon>
        <taxon>Acidobacteriota</taxon>
        <taxon>Terriglobia</taxon>
        <taxon>Candidatus Acidiferrales</taxon>
        <taxon>Candidatus Acidiferrum</taxon>
    </lineage>
</organism>
<accession>A0A7V8NW67</accession>
<dbReference type="SUPFAM" id="SSF141523">
    <property type="entry name" value="L,D-transpeptidase catalytic domain-like"/>
    <property type="match status" value="1"/>
</dbReference>
<protein>
    <submittedName>
        <fullName evidence="11">L,D-transpeptidase</fullName>
    </submittedName>
</protein>
<evidence type="ECO:0000256" key="1">
    <source>
        <dbReference type="ARBA" id="ARBA00004752"/>
    </source>
</evidence>
<dbReference type="CDD" id="cd16913">
    <property type="entry name" value="YkuD_like"/>
    <property type="match status" value="1"/>
</dbReference>
<sequence>TPSPTGSFELVDRIANPTWYTKGKVVGPGRANPLGTRWLGLSLKGYGIHGTNNPASIGHDLSHGCIRMRNRDVEELFGMVAIGDEVELYGERTPEVAAIFGEVSTAQAQTRAGQ</sequence>
<dbReference type="InterPro" id="IPR050979">
    <property type="entry name" value="LD-transpeptidase"/>
</dbReference>
<dbReference type="Gene3D" id="2.40.440.10">
    <property type="entry name" value="L,D-transpeptidase catalytic domain-like"/>
    <property type="match status" value="1"/>
</dbReference>
<evidence type="ECO:0000313" key="12">
    <source>
        <dbReference type="Proteomes" id="UP000567293"/>
    </source>
</evidence>
<dbReference type="GO" id="GO:0071555">
    <property type="term" value="P:cell wall organization"/>
    <property type="evidence" value="ECO:0007669"/>
    <property type="project" value="UniProtKB-UniRule"/>
</dbReference>
<keyword evidence="4" id="KW-0808">Transferase</keyword>
<evidence type="ECO:0000256" key="9">
    <source>
        <dbReference type="PROSITE-ProRule" id="PRU01373"/>
    </source>
</evidence>
<feature type="active site" description="Nucleophile" evidence="9">
    <location>
        <position position="65"/>
    </location>
</feature>
<dbReference type="GO" id="GO:0005576">
    <property type="term" value="C:extracellular region"/>
    <property type="evidence" value="ECO:0007669"/>
    <property type="project" value="TreeGrafter"/>
</dbReference>
<proteinExistence type="inferred from homology"/>
<keyword evidence="3" id="KW-0328">Glycosyltransferase</keyword>
<dbReference type="Pfam" id="PF03734">
    <property type="entry name" value="YkuD"/>
    <property type="match status" value="1"/>
</dbReference>
<evidence type="ECO:0000256" key="7">
    <source>
        <dbReference type="ARBA" id="ARBA00022984"/>
    </source>
</evidence>
<keyword evidence="8 9" id="KW-0961">Cell wall biogenesis/degradation</keyword>
<evidence type="ECO:0000259" key="10">
    <source>
        <dbReference type="PROSITE" id="PS52029"/>
    </source>
</evidence>
<evidence type="ECO:0000256" key="2">
    <source>
        <dbReference type="ARBA" id="ARBA00005992"/>
    </source>
</evidence>
<dbReference type="Proteomes" id="UP000567293">
    <property type="component" value="Unassembled WGS sequence"/>
</dbReference>
<keyword evidence="7 9" id="KW-0573">Peptidoglycan synthesis</keyword>
<keyword evidence="6 9" id="KW-0133">Cell shape</keyword>
<feature type="non-terminal residue" evidence="11">
    <location>
        <position position="1"/>
    </location>
</feature>
<comment type="pathway">
    <text evidence="1 9">Cell wall biogenesis; peptidoglycan biosynthesis.</text>
</comment>
<gene>
    <name evidence="11" type="ORF">HRJ53_26520</name>
</gene>
<feature type="active site" description="Proton donor/acceptor" evidence="9">
    <location>
        <position position="49"/>
    </location>
</feature>
<dbReference type="GO" id="GO:0016757">
    <property type="term" value="F:glycosyltransferase activity"/>
    <property type="evidence" value="ECO:0007669"/>
    <property type="project" value="UniProtKB-KW"/>
</dbReference>
<dbReference type="GO" id="GO:0071972">
    <property type="term" value="F:peptidoglycan L,D-transpeptidase activity"/>
    <property type="evidence" value="ECO:0007669"/>
    <property type="project" value="TreeGrafter"/>
</dbReference>
<dbReference type="EMBL" id="JACDQQ010002560">
    <property type="protein sequence ID" value="MBA0088557.1"/>
    <property type="molecule type" value="Genomic_DNA"/>
</dbReference>
<reference evidence="11" key="1">
    <citation type="submission" date="2020-06" db="EMBL/GenBank/DDBJ databases">
        <title>Legume-microbial interactions unlock mineral nutrients during tropical forest succession.</title>
        <authorList>
            <person name="Epihov D.Z."/>
        </authorList>
    </citation>
    <scope>NUCLEOTIDE SEQUENCE [LARGE SCALE GENOMIC DNA]</scope>
    <source>
        <strain evidence="11">Pan2503</strain>
    </source>
</reference>